<keyword evidence="1" id="KW-1133">Transmembrane helix</keyword>
<feature type="transmembrane region" description="Helical" evidence="1">
    <location>
        <begin position="69"/>
        <end position="92"/>
    </location>
</feature>
<dbReference type="AlphaFoldDB" id="E7GEL4"/>
<keyword evidence="1" id="KW-0812">Transmembrane</keyword>
<dbReference type="HOGENOM" id="CLU_2328924_0_0_9"/>
<comment type="caution">
    <text evidence="2">The sequence shown here is derived from an EMBL/GenBank/DDBJ whole genome shotgun (WGS) entry which is preliminary data.</text>
</comment>
<accession>E7GEL4</accession>
<evidence type="ECO:0000313" key="2">
    <source>
        <dbReference type="EMBL" id="EFW03465.1"/>
    </source>
</evidence>
<dbReference type="RefSeq" id="WP_008790238.1">
    <property type="nucleotide sequence ID" value="NZ_AKCB01000004.1"/>
</dbReference>
<name>E7GEL4_9FIRM</name>
<protein>
    <submittedName>
        <fullName evidence="2">Uncharacterized protein</fullName>
    </submittedName>
</protein>
<evidence type="ECO:0000313" key="3">
    <source>
        <dbReference type="Proteomes" id="UP000003157"/>
    </source>
</evidence>
<proteinExistence type="predicted"/>
<dbReference type="EMBL" id="ADKX01000046">
    <property type="protein sequence ID" value="EFW03465.1"/>
    <property type="molecule type" value="Genomic_DNA"/>
</dbReference>
<evidence type="ECO:0000256" key="1">
    <source>
        <dbReference type="SAM" id="Phobius"/>
    </source>
</evidence>
<keyword evidence="3" id="KW-1185">Reference proteome</keyword>
<dbReference type="STRING" id="100884.GCA_000269565_03834"/>
<dbReference type="GeneID" id="78231571"/>
<keyword evidence="1" id="KW-0472">Membrane</keyword>
<dbReference type="Proteomes" id="UP000003157">
    <property type="component" value="Unassembled WGS sequence"/>
</dbReference>
<organism evidence="2 3">
    <name type="scientific">Coprobacillus cateniformis</name>
    <dbReference type="NCBI Taxonomy" id="100884"/>
    <lineage>
        <taxon>Bacteria</taxon>
        <taxon>Bacillati</taxon>
        <taxon>Bacillota</taxon>
        <taxon>Erysipelotrichia</taxon>
        <taxon>Erysipelotrichales</taxon>
        <taxon>Coprobacillaceae</taxon>
        <taxon>Coprobacillus</taxon>
    </lineage>
</organism>
<gene>
    <name evidence="2" type="ORF">HMPREF9488_03156</name>
</gene>
<reference evidence="2 3" key="1">
    <citation type="submission" date="2010-12" db="EMBL/GenBank/DDBJ databases">
        <title>The Genome Sequence of Coprobacillus sp. strain 29_1.</title>
        <authorList>
            <consortium name="The Broad Institute Genome Sequencing Platform"/>
            <person name="Earl A."/>
            <person name="Ward D."/>
            <person name="Feldgarden M."/>
            <person name="Gevers D."/>
            <person name="Daigneault M."/>
            <person name="Sibley C.D."/>
            <person name="White A."/>
            <person name="Strauss J."/>
            <person name="Allen-Vercoe E."/>
            <person name="Young S.K."/>
            <person name="Zeng Q."/>
            <person name="Gargeya S."/>
            <person name="Fitzgerald M."/>
            <person name="Haas B."/>
            <person name="Abouelleil A."/>
            <person name="Alvarado L."/>
            <person name="Arachchi H.M."/>
            <person name="Berlin A."/>
            <person name="Brown A."/>
            <person name="Chapman S.B."/>
            <person name="Chen Z."/>
            <person name="Dunbar C."/>
            <person name="Freedman E."/>
            <person name="Gearin G."/>
            <person name="Gellesch M."/>
            <person name="Goldberg J."/>
            <person name="Griggs A."/>
            <person name="Gujja S."/>
            <person name="Heilman E."/>
            <person name="Heiman D."/>
            <person name="Howarth C."/>
            <person name="Larson L."/>
            <person name="Lui A."/>
            <person name="MacDonald P.J.P."/>
            <person name="Mehta T."/>
            <person name="Montmayeur A."/>
            <person name="Murphy C."/>
            <person name="Neiman D."/>
            <person name="Pearson M."/>
            <person name="Priest M."/>
            <person name="Roberts A."/>
            <person name="Saif S."/>
            <person name="Shea T."/>
            <person name="Shenoy N."/>
            <person name="Sisk P."/>
            <person name="Stolte C."/>
            <person name="Sykes S."/>
            <person name="White J."/>
            <person name="Yandava C."/>
            <person name="Nusbaum C."/>
            <person name="Birren B."/>
        </authorList>
    </citation>
    <scope>NUCLEOTIDE SEQUENCE [LARGE SCALE GENOMIC DNA]</scope>
    <source>
        <strain evidence="2 3">29_1</strain>
    </source>
</reference>
<sequence>MGKSQEILERAQELLDDGKESLEVDIQESKTQDNKDLDSINHEVDEEDKVFTVPLLGYRRLTHYKKPSIFKIAIGAIVIVVIFYLIGLILPFTPPVLA</sequence>